<dbReference type="InterPro" id="IPR014722">
    <property type="entry name" value="Rib_uL2_dom2"/>
</dbReference>
<keyword evidence="2 5" id="KW-0689">Ribosomal protein</keyword>
<dbReference type="GO" id="GO:1990904">
    <property type="term" value="C:ribonucleoprotein complex"/>
    <property type="evidence" value="ECO:0007669"/>
    <property type="project" value="UniProtKB-KW"/>
</dbReference>
<organism evidence="7 8">
    <name type="scientific">Capsulimonas corticalis</name>
    <dbReference type="NCBI Taxonomy" id="2219043"/>
    <lineage>
        <taxon>Bacteria</taxon>
        <taxon>Bacillati</taxon>
        <taxon>Armatimonadota</taxon>
        <taxon>Armatimonadia</taxon>
        <taxon>Capsulimonadales</taxon>
        <taxon>Capsulimonadaceae</taxon>
        <taxon>Capsulimonas</taxon>
    </lineage>
</organism>
<dbReference type="HAMAP" id="MF_01326_B">
    <property type="entry name" value="Ribosomal_uL24_B"/>
    <property type="match status" value="1"/>
</dbReference>
<keyword evidence="3 5" id="KW-0687">Ribonucleoprotein</keyword>
<proteinExistence type="inferred from homology"/>
<gene>
    <name evidence="5 7" type="primary">rplX</name>
    <name evidence="7" type="ORF">CCAX7_33720</name>
</gene>
<dbReference type="InterPro" id="IPR008991">
    <property type="entry name" value="Translation_prot_SH3-like_sf"/>
</dbReference>
<dbReference type="GO" id="GO:0019843">
    <property type="term" value="F:rRNA binding"/>
    <property type="evidence" value="ECO:0007669"/>
    <property type="project" value="UniProtKB-UniRule"/>
</dbReference>
<dbReference type="AlphaFoldDB" id="A0A402CYF7"/>
<comment type="subunit">
    <text evidence="5">Part of the 50S ribosomal subunit.</text>
</comment>
<keyword evidence="5" id="KW-0699">rRNA-binding</keyword>
<evidence type="ECO:0000313" key="7">
    <source>
        <dbReference type="EMBL" id="BDI31321.1"/>
    </source>
</evidence>
<dbReference type="GO" id="GO:0006412">
    <property type="term" value="P:translation"/>
    <property type="evidence" value="ECO:0007669"/>
    <property type="project" value="UniProtKB-UniRule"/>
</dbReference>
<dbReference type="InterPro" id="IPR005824">
    <property type="entry name" value="KOW"/>
</dbReference>
<dbReference type="KEGG" id="ccot:CCAX7_33720"/>
<dbReference type="NCBIfam" id="TIGR01079">
    <property type="entry name" value="rplX_bact"/>
    <property type="match status" value="1"/>
</dbReference>
<evidence type="ECO:0000256" key="5">
    <source>
        <dbReference type="HAMAP-Rule" id="MF_01326"/>
    </source>
</evidence>
<dbReference type="InterPro" id="IPR057264">
    <property type="entry name" value="Ribosomal_uL24_C"/>
</dbReference>
<dbReference type="Pfam" id="PF17136">
    <property type="entry name" value="ribosomal_L24"/>
    <property type="match status" value="1"/>
</dbReference>
<evidence type="ECO:0000256" key="4">
    <source>
        <dbReference type="ARBA" id="ARBA00035206"/>
    </source>
</evidence>
<comment type="function">
    <text evidence="5">One of two assembly initiator proteins, it binds directly to the 5'-end of the 23S rRNA, where it nucleates assembly of the 50S subunit.</text>
</comment>
<dbReference type="InterPro" id="IPR003256">
    <property type="entry name" value="Ribosomal_uL24"/>
</dbReference>
<dbReference type="PANTHER" id="PTHR12903">
    <property type="entry name" value="MITOCHONDRIAL RIBOSOMAL PROTEIN L24"/>
    <property type="match status" value="1"/>
</dbReference>
<reference evidence="7 8" key="1">
    <citation type="journal article" date="2019" name="Int. J. Syst. Evol. Microbiol.">
        <title>Capsulimonas corticalis gen. nov., sp. nov., an aerobic capsulated bacterium, of a novel bacterial order, Capsulimonadales ord. nov., of the class Armatimonadia of the phylum Armatimonadetes.</title>
        <authorList>
            <person name="Li J."/>
            <person name="Kudo C."/>
            <person name="Tonouchi A."/>
        </authorList>
    </citation>
    <scope>NUCLEOTIDE SEQUENCE [LARGE SCALE GENOMIC DNA]</scope>
    <source>
        <strain evidence="7 8">AX-7</strain>
    </source>
</reference>
<keyword evidence="8" id="KW-1185">Reference proteome</keyword>
<comment type="function">
    <text evidence="5">One of the proteins that surrounds the polypeptide exit tunnel on the outside of the subunit.</text>
</comment>
<dbReference type="SMART" id="SM00739">
    <property type="entry name" value="KOW"/>
    <property type="match status" value="1"/>
</dbReference>
<dbReference type="InterPro" id="IPR005825">
    <property type="entry name" value="Ribosomal_uL24_CS"/>
</dbReference>
<evidence type="ECO:0000313" key="8">
    <source>
        <dbReference type="Proteomes" id="UP000287394"/>
    </source>
</evidence>
<dbReference type="Gene3D" id="2.30.30.30">
    <property type="match status" value="1"/>
</dbReference>
<evidence type="ECO:0000256" key="3">
    <source>
        <dbReference type="ARBA" id="ARBA00023274"/>
    </source>
</evidence>
<protein>
    <recommendedName>
        <fullName evidence="4 5">Large ribosomal subunit protein uL24</fullName>
    </recommendedName>
</protein>
<comment type="similarity">
    <text evidence="1 5 6">Belongs to the universal ribosomal protein uL24 family.</text>
</comment>
<dbReference type="SUPFAM" id="SSF50104">
    <property type="entry name" value="Translation proteins SH3-like domain"/>
    <property type="match status" value="1"/>
</dbReference>
<keyword evidence="5" id="KW-0694">RNA-binding</keyword>
<dbReference type="GO" id="GO:0005840">
    <property type="term" value="C:ribosome"/>
    <property type="evidence" value="ECO:0007669"/>
    <property type="project" value="UniProtKB-KW"/>
</dbReference>
<dbReference type="FunCoup" id="A0A402CYF7">
    <property type="interactions" value="468"/>
</dbReference>
<dbReference type="Proteomes" id="UP000287394">
    <property type="component" value="Chromosome"/>
</dbReference>
<name>A0A402CYF7_9BACT</name>
<dbReference type="GO" id="GO:0003735">
    <property type="term" value="F:structural constituent of ribosome"/>
    <property type="evidence" value="ECO:0007669"/>
    <property type="project" value="InterPro"/>
</dbReference>
<sequence length="131" mass="14214">MYTPPKKKGPRAVPVRYEGKIRLRAGDLIRVISGKDKGKEGTITRVLPATGKVVVEGLNIAIKHQKPRQQANPAAQQESGRIEISMPLHISKVQLIDKDAKNAVTRIGVKLDASGNRVRYAKKSGGVIDNG</sequence>
<evidence type="ECO:0000256" key="1">
    <source>
        <dbReference type="ARBA" id="ARBA00010618"/>
    </source>
</evidence>
<dbReference type="EMBL" id="AP025739">
    <property type="protein sequence ID" value="BDI31321.1"/>
    <property type="molecule type" value="Genomic_DNA"/>
</dbReference>
<dbReference type="PROSITE" id="PS01108">
    <property type="entry name" value="RIBOSOMAL_L24"/>
    <property type="match status" value="1"/>
</dbReference>
<dbReference type="CDD" id="cd06089">
    <property type="entry name" value="KOW_RPL26"/>
    <property type="match status" value="1"/>
</dbReference>
<evidence type="ECO:0000256" key="6">
    <source>
        <dbReference type="RuleBase" id="RU003477"/>
    </source>
</evidence>
<dbReference type="Pfam" id="PF00467">
    <property type="entry name" value="KOW"/>
    <property type="match status" value="1"/>
</dbReference>
<accession>A0A402CYF7</accession>
<evidence type="ECO:0000256" key="2">
    <source>
        <dbReference type="ARBA" id="ARBA00022980"/>
    </source>
</evidence>
<dbReference type="InterPro" id="IPR041988">
    <property type="entry name" value="Ribosomal_uL24_KOW"/>
</dbReference>